<evidence type="ECO:0000313" key="2">
    <source>
        <dbReference type="EMBL" id="AXA44925.1"/>
    </source>
</evidence>
<keyword evidence="1" id="KW-0472">Membrane</keyword>
<proteinExistence type="predicted"/>
<dbReference type="Proteomes" id="UP000251166">
    <property type="component" value="Plasmid unnamed4"/>
</dbReference>
<protein>
    <submittedName>
        <fullName evidence="2">Uncharacterized protein</fullName>
    </submittedName>
</protein>
<sequence length="83" mass="9064">MKASKFSAAQNLIGLTKLPVLPLQFVHPCGSVAWLACPLAALHLGLLHPLVKRMRRAPDLGGYRGNGSPPRRMLGFMFVTIRT</sequence>
<gene>
    <name evidence="2" type="ORF">DLJ82_6955</name>
</gene>
<dbReference type="AlphaFoldDB" id="A0A2Z4YWI3"/>
<keyword evidence="1" id="KW-0812">Transmembrane</keyword>
<keyword evidence="1" id="KW-1133">Transmembrane helix</keyword>
<dbReference type="EMBL" id="CP030764">
    <property type="protein sequence ID" value="AXA44925.1"/>
    <property type="molecule type" value="Genomic_DNA"/>
</dbReference>
<name>A0A2Z4YWI3_RHILE</name>
<feature type="transmembrane region" description="Helical" evidence="1">
    <location>
        <begin position="25"/>
        <end position="47"/>
    </location>
</feature>
<accession>A0A2Z4YWI3</accession>
<keyword evidence="2" id="KW-0614">Plasmid</keyword>
<organism evidence="2 3">
    <name type="scientific">Rhizobium leguminosarum</name>
    <dbReference type="NCBI Taxonomy" id="384"/>
    <lineage>
        <taxon>Bacteria</taxon>
        <taxon>Pseudomonadati</taxon>
        <taxon>Pseudomonadota</taxon>
        <taxon>Alphaproteobacteria</taxon>
        <taxon>Hyphomicrobiales</taxon>
        <taxon>Rhizobiaceae</taxon>
        <taxon>Rhizobium/Agrobacterium group</taxon>
        <taxon>Rhizobium</taxon>
    </lineage>
</organism>
<evidence type="ECO:0000313" key="3">
    <source>
        <dbReference type="Proteomes" id="UP000251166"/>
    </source>
</evidence>
<evidence type="ECO:0000256" key="1">
    <source>
        <dbReference type="SAM" id="Phobius"/>
    </source>
</evidence>
<geneLocation type="plasmid" evidence="2 3">
    <name>unnamed4</name>
</geneLocation>
<reference evidence="2 3" key="1">
    <citation type="submission" date="2018-07" db="EMBL/GenBank/DDBJ databases">
        <title>Rhizobium leguminosarum strain:ATCC 14479 Genome sequencing and assembly.</title>
        <authorList>
            <person name="Chakraborty R."/>
        </authorList>
    </citation>
    <scope>NUCLEOTIDE SEQUENCE [LARGE SCALE GENOMIC DNA]</scope>
    <source>
        <strain evidence="2 3">ATCC 14479</strain>
        <plasmid evidence="3">Plasmid unnamed4</plasmid>
    </source>
</reference>